<sequence length="53" mass="6021">MTICFRLFLCVRLHKGYGERQAVRTCRGADMTTGIQRRKSGATTLTKSAEWIT</sequence>
<evidence type="ECO:0000313" key="2">
    <source>
        <dbReference type="Proteomes" id="UP000078542"/>
    </source>
</evidence>
<dbReference type="Proteomes" id="UP000078542">
    <property type="component" value="Unassembled WGS sequence"/>
</dbReference>
<evidence type="ECO:0000313" key="1">
    <source>
        <dbReference type="EMBL" id="KYN04128.1"/>
    </source>
</evidence>
<reference evidence="1 2" key="1">
    <citation type="submission" date="2016-03" db="EMBL/GenBank/DDBJ databases">
        <title>Cyphomyrmex costatus WGS genome.</title>
        <authorList>
            <person name="Nygaard S."/>
            <person name="Hu H."/>
            <person name="Boomsma J."/>
            <person name="Zhang G."/>
        </authorList>
    </citation>
    <scope>NUCLEOTIDE SEQUENCE [LARGE SCALE GENOMIC DNA]</scope>
    <source>
        <strain evidence="1">MS0001</strain>
        <tissue evidence="1">Whole body</tissue>
    </source>
</reference>
<accession>A0A195CTV9</accession>
<organism evidence="1 2">
    <name type="scientific">Cyphomyrmex costatus</name>
    <dbReference type="NCBI Taxonomy" id="456900"/>
    <lineage>
        <taxon>Eukaryota</taxon>
        <taxon>Metazoa</taxon>
        <taxon>Ecdysozoa</taxon>
        <taxon>Arthropoda</taxon>
        <taxon>Hexapoda</taxon>
        <taxon>Insecta</taxon>
        <taxon>Pterygota</taxon>
        <taxon>Neoptera</taxon>
        <taxon>Endopterygota</taxon>
        <taxon>Hymenoptera</taxon>
        <taxon>Apocrita</taxon>
        <taxon>Aculeata</taxon>
        <taxon>Formicoidea</taxon>
        <taxon>Formicidae</taxon>
        <taxon>Myrmicinae</taxon>
        <taxon>Cyphomyrmex</taxon>
    </lineage>
</organism>
<keyword evidence="2" id="KW-1185">Reference proteome</keyword>
<protein>
    <submittedName>
        <fullName evidence="1">Uncharacterized protein</fullName>
    </submittedName>
</protein>
<dbReference type="EMBL" id="KQ977279">
    <property type="protein sequence ID" value="KYN04128.1"/>
    <property type="molecule type" value="Genomic_DNA"/>
</dbReference>
<proteinExistence type="predicted"/>
<name>A0A195CTV9_9HYME</name>
<gene>
    <name evidence="1" type="ORF">ALC62_04893</name>
</gene>
<dbReference type="AlphaFoldDB" id="A0A195CTV9"/>